<evidence type="ECO:0000313" key="2">
    <source>
        <dbReference type="EMBL" id="TLP40773.1"/>
    </source>
</evidence>
<dbReference type="Proteomes" id="UP000308901">
    <property type="component" value="Unassembled WGS sequence"/>
</dbReference>
<feature type="transmembrane region" description="Helical" evidence="1">
    <location>
        <begin position="6"/>
        <end position="23"/>
    </location>
</feature>
<proteinExistence type="predicted"/>
<accession>A0A5R8Y530</accession>
<keyword evidence="1" id="KW-0812">Transmembrane</keyword>
<dbReference type="EMBL" id="VANU01000001">
    <property type="protein sequence ID" value="TLP40773.1"/>
    <property type="molecule type" value="Genomic_DNA"/>
</dbReference>
<feature type="transmembrane region" description="Helical" evidence="1">
    <location>
        <begin position="44"/>
        <end position="63"/>
    </location>
</feature>
<dbReference type="OrthoDB" id="5365797at2"/>
<dbReference type="RefSeq" id="WP_138151159.1">
    <property type="nucleotide sequence ID" value="NZ_VANU01000001.1"/>
</dbReference>
<feature type="transmembrane region" description="Helical" evidence="1">
    <location>
        <begin position="134"/>
        <end position="154"/>
    </location>
</feature>
<evidence type="ECO:0000313" key="3">
    <source>
        <dbReference type="Proteomes" id="UP000308901"/>
    </source>
</evidence>
<evidence type="ECO:0000256" key="1">
    <source>
        <dbReference type="SAM" id="Phobius"/>
    </source>
</evidence>
<dbReference type="AlphaFoldDB" id="A0A5R8Y530"/>
<name>A0A5R8Y530_9BACT</name>
<feature type="transmembrane region" description="Helical" evidence="1">
    <location>
        <begin position="69"/>
        <end position="88"/>
    </location>
</feature>
<reference evidence="2 3" key="1">
    <citation type="submission" date="2019-05" db="EMBL/GenBank/DDBJ databases">
        <title>Arcobacter sp. nov., isolated from sea sediment.</title>
        <authorList>
            <person name="Kim W."/>
        </authorList>
    </citation>
    <scope>NUCLEOTIDE SEQUENCE [LARGE SCALE GENOMIC DNA]</scope>
    <source>
        <strain evidence="2 3">CAU 1517</strain>
    </source>
</reference>
<keyword evidence="3" id="KW-1185">Reference proteome</keyword>
<keyword evidence="1" id="KW-1133">Transmembrane helix</keyword>
<organism evidence="2 3">
    <name type="scientific">Arcobacter arenosus</name>
    <dbReference type="NCBI Taxonomy" id="2576037"/>
    <lineage>
        <taxon>Bacteria</taxon>
        <taxon>Pseudomonadati</taxon>
        <taxon>Campylobacterota</taxon>
        <taxon>Epsilonproteobacteria</taxon>
        <taxon>Campylobacterales</taxon>
        <taxon>Arcobacteraceae</taxon>
        <taxon>Arcobacter</taxon>
    </lineage>
</organism>
<protein>
    <submittedName>
        <fullName evidence="2">Uncharacterized protein</fullName>
    </submittedName>
</protein>
<keyword evidence="1" id="KW-0472">Membrane</keyword>
<gene>
    <name evidence="2" type="ORF">FDK22_01790</name>
</gene>
<comment type="caution">
    <text evidence="2">The sequence shown here is derived from an EMBL/GenBank/DDBJ whole genome shotgun (WGS) entry which is preliminary data.</text>
</comment>
<sequence length="162" mass="19536">MLSLLYLHLIASLIIFLNLLIFSRNESNDLGTKYFLVNYIYHKHKNLSCFIISFPYIIILIYFLLENVILIGTFFISVLYTYFLYEIISKKNINKREAYIAWYKQNVQHSLSMHSYDVLKKDYRFLNERISKVFLFKFELIFFVCLVIESEVVYEVLTLFTK</sequence>